<organism evidence="2 3">
    <name type="scientific">Hesseltinella vesiculosa</name>
    <dbReference type="NCBI Taxonomy" id="101127"/>
    <lineage>
        <taxon>Eukaryota</taxon>
        <taxon>Fungi</taxon>
        <taxon>Fungi incertae sedis</taxon>
        <taxon>Mucoromycota</taxon>
        <taxon>Mucoromycotina</taxon>
        <taxon>Mucoromycetes</taxon>
        <taxon>Mucorales</taxon>
        <taxon>Cunninghamellaceae</taxon>
        <taxon>Hesseltinella</taxon>
    </lineage>
</organism>
<evidence type="ECO:0000256" key="1">
    <source>
        <dbReference type="SAM" id="MobiDB-lite"/>
    </source>
</evidence>
<dbReference type="EMBL" id="MCGT01000054">
    <property type="protein sequence ID" value="ORX43541.1"/>
    <property type="molecule type" value="Genomic_DNA"/>
</dbReference>
<comment type="caution">
    <text evidence="2">The sequence shown here is derived from an EMBL/GenBank/DDBJ whole genome shotgun (WGS) entry which is preliminary data.</text>
</comment>
<evidence type="ECO:0000313" key="2">
    <source>
        <dbReference type="EMBL" id="ORX43541.1"/>
    </source>
</evidence>
<feature type="region of interest" description="Disordered" evidence="1">
    <location>
        <begin position="67"/>
        <end position="88"/>
    </location>
</feature>
<accession>A0A1X2G382</accession>
<reference evidence="2 3" key="1">
    <citation type="submission" date="2016-07" db="EMBL/GenBank/DDBJ databases">
        <title>Pervasive Adenine N6-methylation of Active Genes in Fungi.</title>
        <authorList>
            <consortium name="DOE Joint Genome Institute"/>
            <person name="Mondo S.J."/>
            <person name="Dannebaum R.O."/>
            <person name="Kuo R.C."/>
            <person name="Labutti K."/>
            <person name="Haridas S."/>
            <person name="Kuo A."/>
            <person name="Salamov A."/>
            <person name="Ahrendt S.R."/>
            <person name="Lipzen A."/>
            <person name="Sullivan W."/>
            <person name="Andreopoulos W.B."/>
            <person name="Clum A."/>
            <person name="Lindquist E."/>
            <person name="Daum C."/>
            <person name="Ramamoorthy G.K."/>
            <person name="Gryganskyi A."/>
            <person name="Culley D."/>
            <person name="Magnuson J.K."/>
            <person name="James T.Y."/>
            <person name="O'Malley M.A."/>
            <person name="Stajich J.E."/>
            <person name="Spatafora J.W."/>
            <person name="Visel A."/>
            <person name="Grigoriev I.V."/>
        </authorList>
    </citation>
    <scope>NUCLEOTIDE SEQUENCE [LARGE SCALE GENOMIC DNA]</scope>
    <source>
        <strain evidence="2 3">NRRL 3301</strain>
    </source>
</reference>
<name>A0A1X2G382_9FUNG</name>
<protein>
    <submittedName>
        <fullName evidence="2">Uncharacterized protein</fullName>
    </submittedName>
</protein>
<evidence type="ECO:0000313" key="3">
    <source>
        <dbReference type="Proteomes" id="UP000242146"/>
    </source>
</evidence>
<gene>
    <name evidence="2" type="ORF">DM01DRAFT_195453</name>
</gene>
<dbReference type="AlphaFoldDB" id="A0A1X2G382"/>
<feature type="compositionally biased region" description="Low complexity" evidence="1">
    <location>
        <begin position="72"/>
        <end position="84"/>
    </location>
</feature>
<dbReference type="Proteomes" id="UP000242146">
    <property type="component" value="Unassembled WGS sequence"/>
</dbReference>
<proteinExistence type="predicted"/>
<keyword evidence="3" id="KW-1185">Reference proteome</keyword>
<sequence>MSSKDRAKLKADLAANQRLPKDLLQNIDQACGKSHGWFHSMYRTKFNFFEAWKATIAQHFDQLAATIPPPETASSTAPATPSPATKKEEIRAANRSLRTLLFPTLKTPSSYESLTNEINQAQKEVTVYSRDMCMILQSVIMKYATSPLAAWYGEGKPG</sequence>